<reference evidence="1" key="1">
    <citation type="submission" date="2024-07" db="EMBL/GenBank/DDBJ databases">
        <title>Metagenome and Metagenome-Assembled Genomes of Archaea from a hot spring from the geothermal field of Los Azufres, Mexico.</title>
        <authorList>
            <person name="Marin-Paredes R."/>
            <person name="Martinez-Romero E."/>
            <person name="Servin-Garciduenas L.E."/>
        </authorList>
    </citation>
    <scope>NUCLEOTIDE SEQUENCE</scope>
</reference>
<gene>
    <name evidence="1" type="ORF">TU35_007100</name>
</gene>
<dbReference type="EMBL" id="JZWT02000018">
    <property type="protein sequence ID" value="MFB6490994.1"/>
    <property type="molecule type" value="Genomic_DNA"/>
</dbReference>
<sequence>MLSKKATSKAKEELGVLAATILCIRQGCEGDGPEVVIGSASFKLVVGQPKERRGQLSLLELTGGRPQRAEAKPSQSKRREERPRQEAPQQRPQPKPASEGAAQQPRPEPKPREAPKPPAQQGPPPAAEPPRQTAAQRPDAVSIDDLAEAAAQHLSVDVGRARQLLSAALGYLASYPSVGLLRFIEDVSRLAKADPDSIKKLLNVLRSAEVVELHELGVVNLKKRIEVKRETKL</sequence>
<proteinExistence type="predicted"/>
<accession>A0ACC6V1Q7</accession>
<evidence type="ECO:0000313" key="1">
    <source>
        <dbReference type="EMBL" id="MFB6490994.1"/>
    </source>
</evidence>
<comment type="caution">
    <text evidence="1">The sequence shown here is derived from an EMBL/GenBank/DDBJ whole genome shotgun (WGS) entry which is preliminary data.</text>
</comment>
<dbReference type="Proteomes" id="UP000033636">
    <property type="component" value="Unassembled WGS sequence"/>
</dbReference>
<evidence type="ECO:0000313" key="2">
    <source>
        <dbReference type="Proteomes" id="UP000033636"/>
    </source>
</evidence>
<protein>
    <submittedName>
        <fullName evidence="1">Uncharacterized protein</fullName>
    </submittedName>
</protein>
<organism evidence="1 2">
    <name type="scientific">Thermoproteus sp. AZ2</name>
    <dbReference type="NCBI Taxonomy" id="1609232"/>
    <lineage>
        <taxon>Archaea</taxon>
        <taxon>Thermoproteota</taxon>
        <taxon>Thermoprotei</taxon>
        <taxon>Thermoproteales</taxon>
        <taxon>Thermoproteaceae</taxon>
        <taxon>Thermoproteus</taxon>
    </lineage>
</organism>
<name>A0ACC6V1Q7_9CREN</name>